<dbReference type="PANTHER" id="PTHR48111:SF58">
    <property type="entry name" value="TORCAD OPERON TRANSCRIPTIONAL REGULATORY PROTEIN TORR"/>
    <property type="match status" value="1"/>
</dbReference>
<dbReference type="RefSeq" id="WP_078709689.1">
    <property type="nucleotide sequence ID" value="NZ_FUXL01000014.1"/>
</dbReference>
<dbReference type="STRING" id="1365950.SAMN05428963_11467"/>
<dbReference type="InterPro" id="IPR039420">
    <property type="entry name" value="WalR-like"/>
</dbReference>
<evidence type="ECO:0000256" key="11">
    <source>
        <dbReference type="PROSITE-ProRule" id="PRU01091"/>
    </source>
</evidence>
<dbReference type="GO" id="GO:0005829">
    <property type="term" value="C:cytosol"/>
    <property type="evidence" value="ECO:0007669"/>
    <property type="project" value="TreeGrafter"/>
</dbReference>
<evidence type="ECO:0000259" key="13">
    <source>
        <dbReference type="PROSITE" id="PS51755"/>
    </source>
</evidence>
<dbReference type="Proteomes" id="UP000190135">
    <property type="component" value="Unassembled WGS sequence"/>
</dbReference>
<dbReference type="Gene3D" id="3.40.50.2300">
    <property type="match status" value="1"/>
</dbReference>
<dbReference type="SMART" id="SM00448">
    <property type="entry name" value="REC"/>
    <property type="match status" value="1"/>
</dbReference>
<organism evidence="14 15">
    <name type="scientific">Consotaella salsifontis</name>
    <dbReference type="NCBI Taxonomy" id="1365950"/>
    <lineage>
        <taxon>Bacteria</taxon>
        <taxon>Pseudomonadati</taxon>
        <taxon>Pseudomonadota</taxon>
        <taxon>Alphaproteobacteria</taxon>
        <taxon>Hyphomicrobiales</taxon>
        <taxon>Aurantimonadaceae</taxon>
        <taxon>Consotaella</taxon>
    </lineage>
</organism>
<dbReference type="InterPro" id="IPR001867">
    <property type="entry name" value="OmpR/PhoB-type_DNA-bd"/>
</dbReference>
<proteinExistence type="predicted"/>
<evidence type="ECO:0000256" key="8">
    <source>
        <dbReference type="ARBA" id="ARBA00023163"/>
    </source>
</evidence>
<dbReference type="GO" id="GO:0000156">
    <property type="term" value="F:phosphorelay response regulator activity"/>
    <property type="evidence" value="ECO:0007669"/>
    <property type="project" value="TreeGrafter"/>
</dbReference>
<dbReference type="InterPro" id="IPR001789">
    <property type="entry name" value="Sig_transdc_resp-reg_receiver"/>
</dbReference>
<keyword evidence="6 11" id="KW-0238">DNA-binding</keyword>
<dbReference type="Pfam" id="PF00072">
    <property type="entry name" value="Response_reg"/>
    <property type="match status" value="1"/>
</dbReference>
<dbReference type="InterPro" id="IPR011006">
    <property type="entry name" value="CheY-like_superfamily"/>
</dbReference>
<dbReference type="Gene3D" id="6.10.250.690">
    <property type="match status" value="1"/>
</dbReference>
<keyword evidence="7" id="KW-0010">Activator</keyword>
<gene>
    <name evidence="14" type="ORF">SAMN05428963_11467</name>
</gene>
<keyword evidence="2" id="KW-0963">Cytoplasm</keyword>
<feature type="domain" description="Response regulatory" evidence="12">
    <location>
        <begin position="14"/>
        <end position="127"/>
    </location>
</feature>
<dbReference type="PROSITE" id="PS50110">
    <property type="entry name" value="RESPONSE_REGULATORY"/>
    <property type="match status" value="1"/>
</dbReference>
<reference evidence="15" key="1">
    <citation type="submission" date="2017-02" db="EMBL/GenBank/DDBJ databases">
        <authorList>
            <person name="Varghese N."/>
            <person name="Submissions S."/>
        </authorList>
    </citation>
    <scope>NUCLEOTIDE SEQUENCE [LARGE SCALE GENOMIC DNA]</scope>
    <source>
        <strain evidence="15">USBA 369</strain>
    </source>
</reference>
<dbReference type="Pfam" id="PF00486">
    <property type="entry name" value="Trans_reg_C"/>
    <property type="match status" value="1"/>
</dbReference>
<keyword evidence="15" id="KW-1185">Reference proteome</keyword>
<evidence type="ECO:0000256" key="10">
    <source>
        <dbReference type="PROSITE-ProRule" id="PRU00169"/>
    </source>
</evidence>
<dbReference type="InterPro" id="IPR016032">
    <property type="entry name" value="Sig_transdc_resp-reg_C-effctor"/>
</dbReference>
<comment type="subcellular location">
    <subcellularLocation>
        <location evidence="1">Cytoplasm</location>
    </subcellularLocation>
</comment>
<evidence type="ECO:0000256" key="3">
    <source>
        <dbReference type="ARBA" id="ARBA00022553"/>
    </source>
</evidence>
<dbReference type="SUPFAM" id="SSF46894">
    <property type="entry name" value="C-terminal effector domain of the bipartite response regulators"/>
    <property type="match status" value="1"/>
</dbReference>
<evidence type="ECO:0000313" key="14">
    <source>
        <dbReference type="EMBL" id="SKA31849.1"/>
    </source>
</evidence>
<evidence type="ECO:0000256" key="7">
    <source>
        <dbReference type="ARBA" id="ARBA00023159"/>
    </source>
</evidence>
<evidence type="ECO:0000256" key="1">
    <source>
        <dbReference type="ARBA" id="ARBA00004496"/>
    </source>
</evidence>
<dbReference type="PANTHER" id="PTHR48111">
    <property type="entry name" value="REGULATOR OF RPOS"/>
    <property type="match status" value="1"/>
</dbReference>
<protein>
    <recommendedName>
        <fullName evidence="9">Regulatory protein VirG</fullName>
    </recommendedName>
</protein>
<name>A0A1T4SUM3_9HYPH</name>
<evidence type="ECO:0000256" key="5">
    <source>
        <dbReference type="ARBA" id="ARBA00023015"/>
    </source>
</evidence>
<dbReference type="CDD" id="cd00383">
    <property type="entry name" value="trans_reg_C"/>
    <property type="match status" value="1"/>
</dbReference>
<sequence>MNWTSVAIIPNQIRIAVVDDEPVIQETLVAYLQEEGFRVAAADSASGLKRLLDRVTFDLVLMDIRLPDGDGLALMREIQDRSRIPVILVTSKTAEADRVVGLELGADDYITKPFSNRELLARVHSVLRRTARPAEPPLRNKARRFAGWSLNLEEHWLKSPAGESVRLTHAEFSLLAALVLHPGRIMSRGELIEAIGDHQWNPQDRTIDVLVARLRRKIERDPAEPTMILTEYRLGYVFAETVT</sequence>
<evidence type="ECO:0000313" key="15">
    <source>
        <dbReference type="Proteomes" id="UP000190135"/>
    </source>
</evidence>
<dbReference type="GO" id="GO:0032993">
    <property type="term" value="C:protein-DNA complex"/>
    <property type="evidence" value="ECO:0007669"/>
    <property type="project" value="TreeGrafter"/>
</dbReference>
<dbReference type="GO" id="GO:0006355">
    <property type="term" value="P:regulation of DNA-templated transcription"/>
    <property type="evidence" value="ECO:0007669"/>
    <property type="project" value="InterPro"/>
</dbReference>
<keyword evidence="8" id="KW-0804">Transcription</keyword>
<dbReference type="SMART" id="SM00862">
    <property type="entry name" value="Trans_reg_C"/>
    <property type="match status" value="1"/>
</dbReference>
<evidence type="ECO:0000259" key="12">
    <source>
        <dbReference type="PROSITE" id="PS50110"/>
    </source>
</evidence>
<feature type="modified residue" description="4-aspartylphosphate" evidence="10">
    <location>
        <position position="63"/>
    </location>
</feature>
<dbReference type="FunFam" id="1.10.10.10:FF:000099">
    <property type="entry name" value="Two-component system response regulator TorR"/>
    <property type="match status" value="1"/>
</dbReference>
<feature type="domain" description="OmpR/PhoB-type" evidence="13">
    <location>
        <begin position="140"/>
        <end position="240"/>
    </location>
</feature>
<dbReference type="PROSITE" id="PS51755">
    <property type="entry name" value="OMPR_PHOB"/>
    <property type="match status" value="1"/>
</dbReference>
<dbReference type="SUPFAM" id="SSF52172">
    <property type="entry name" value="CheY-like"/>
    <property type="match status" value="1"/>
</dbReference>
<accession>A0A1T4SUM3</accession>
<dbReference type="AlphaFoldDB" id="A0A1T4SUM3"/>
<feature type="DNA-binding region" description="OmpR/PhoB-type" evidence="11">
    <location>
        <begin position="140"/>
        <end position="240"/>
    </location>
</feature>
<dbReference type="Gene3D" id="1.10.10.10">
    <property type="entry name" value="Winged helix-like DNA-binding domain superfamily/Winged helix DNA-binding domain"/>
    <property type="match status" value="1"/>
</dbReference>
<evidence type="ECO:0000256" key="6">
    <source>
        <dbReference type="ARBA" id="ARBA00023125"/>
    </source>
</evidence>
<dbReference type="GO" id="GO:0000976">
    <property type="term" value="F:transcription cis-regulatory region binding"/>
    <property type="evidence" value="ECO:0007669"/>
    <property type="project" value="TreeGrafter"/>
</dbReference>
<dbReference type="EMBL" id="FUXL01000014">
    <property type="protein sequence ID" value="SKA31849.1"/>
    <property type="molecule type" value="Genomic_DNA"/>
</dbReference>
<evidence type="ECO:0000256" key="2">
    <source>
        <dbReference type="ARBA" id="ARBA00022490"/>
    </source>
</evidence>
<keyword evidence="5" id="KW-0805">Transcription regulation</keyword>
<keyword evidence="4" id="KW-0902">Two-component regulatory system</keyword>
<evidence type="ECO:0000256" key="4">
    <source>
        <dbReference type="ARBA" id="ARBA00023012"/>
    </source>
</evidence>
<dbReference type="OrthoDB" id="7554872at2"/>
<evidence type="ECO:0000256" key="9">
    <source>
        <dbReference type="ARBA" id="ARBA00067337"/>
    </source>
</evidence>
<dbReference type="InterPro" id="IPR036388">
    <property type="entry name" value="WH-like_DNA-bd_sf"/>
</dbReference>
<keyword evidence="3 10" id="KW-0597">Phosphoprotein</keyword>